<accession>M1BIC6</accession>
<dbReference type="AlphaFoldDB" id="M1BIC6"/>
<keyword evidence="2" id="KW-1185">Reference proteome</keyword>
<dbReference type="HOGENOM" id="CLU_2562851_0_0_1"/>
<organism evidence="1 2">
    <name type="scientific">Solanum tuberosum</name>
    <name type="common">Potato</name>
    <dbReference type="NCBI Taxonomy" id="4113"/>
    <lineage>
        <taxon>Eukaryota</taxon>
        <taxon>Viridiplantae</taxon>
        <taxon>Streptophyta</taxon>
        <taxon>Embryophyta</taxon>
        <taxon>Tracheophyta</taxon>
        <taxon>Spermatophyta</taxon>
        <taxon>Magnoliopsida</taxon>
        <taxon>eudicotyledons</taxon>
        <taxon>Gunneridae</taxon>
        <taxon>Pentapetalae</taxon>
        <taxon>asterids</taxon>
        <taxon>lamiids</taxon>
        <taxon>Solanales</taxon>
        <taxon>Solanaceae</taxon>
        <taxon>Solanoideae</taxon>
        <taxon>Solaneae</taxon>
        <taxon>Solanum</taxon>
    </lineage>
</organism>
<dbReference type="InParanoid" id="M1BIC6"/>
<dbReference type="Proteomes" id="UP000011115">
    <property type="component" value="Unassembled WGS sequence"/>
</dbReference>
<dbReference type="EnsemblPlants" id="PGSC0003DMT400045907">
    <property type="protein sequence ID" value="PGSC0003DMT400045907"/>
    <property type="gene ID" value="PGSC0003DMG402017804"/>
</dbReference>
<dbReference type="PaxDb" id="4113-PGSC0003DMT400045907"/>
<proteinExistence type="predicted"/>
<dbReference type="Gramene" id="PGSC0003DMT400045907">
    <property type="protein sequence ID" value="PGSC0003DMT400045907"/>
    <property type="gene ID" value="PGSC0003DMG402017804"/>
</dbReference>
<name>M1BIC6_SOLTU</name>
<evidence type="ECO:0000313" key="1">
    <source>
        <dbReference type="EnsemblPlants" id="PGSC0003DMT400045907"/>
    </source>
</evidence>
<protein>
    <submittedName>
        <fullName evidence="1">Uncharacterized protein</fullName>
    </submittedName>
</protein>
<sequence length="82" mass="9071">MSPNAFASLSCTRLLVVLDGLISTSPPRVLLPKSLLCNDWILEGLASADPASKECFIFDVLEEQRESNDGRQIAGSWYTFHE</sequence>
<reference evidence="1" key="2">
    <citation type="submission" date="2015-06" db="UniProtKB">
        <authorList>
            <consortium name="EnsemblPlants"/>
        </authorList>
    </citation>
    <scope>IDENTIFICATION</scope>
    <source>
        <strain evidence="1">DM1-3 516 R44</strain>
    </source>
</reference>
<reference evidence="2" key="1">
    <citation type="journal article" date="2011" name="Nature">
        <title>Genome sequence and analysis of the tuber crop potato.</title>
        <authorList>
            <consortium name="The Potato Genome Sequencing Consortium"/>
        </authorList>
    </citation>
    <scope>NUCLEOTIDE SEQUENCE [LARGE SCALE GENOMIC DNA]</scope>
    <source>
        <strain evidence="2">cv. DM1-3 516 R44</strain>
    </source>
</reference>
<evidence type="ECO:0000313" key="2">
    <source>
        <dbReference type="Proteomes" id="UP000011115"/>
    </source>
</evidence>